<organism evidence="14 15">
    <name type="scientific">Scopulibacillus cellulosilyticus</name>
    <dbReference type="NCBI Taxonomy" id="2665665"/>
    <lineage>
        <taxon>Bacteria</taxon>
        <taxon>Bacillati</taxon>
        <taxon>Bacillota</taxon>
        <taxon>Bacilli</taxon>
        <taxon>Bacillales</taxon>
        <taxon>Sporolactobacillaceae</taxon>
        <taxon>Scopulibacillus</taxon>
    </lineage>
</organism>
<dbReference type="EMBL" id="JBHTCO010000004">
    <property type="protein sequence ID" value="MFC7392505.1"/>
    <property type="molecule type" value="Genomic_DNA"/>
</dbReference>
<evidence type="ECO:0000259" key="13">
    <source>
        <dbReference type="PROSITE" id="PS51178"/>
    </source>
</evidence>
<feature type="domain" description="PASTA" evidence="13">
    <location>
        <begin position="361"/>
        <end position="424"/>
    </location>
</feature>
<feature type="domain" description="PASTA" evidence="13">
    <location>
        <begin position="425"/>
        <end position="493"/>
    </location>
</feature>
<feature type="binding site" evidence="9">
    <location>
        <position position="39"/>
    </location>
    <ligand>
        <name>ATP</name>
        <dbReference type="ChEBI" id="CHEBI:30616"/>
    </ligand>
</feature>
<evidence type="ECO:0000256" key="10">
    <source>
        <dbReference type="SAM" id="MobiDB-lite"/>
    </source>
</evidence>
<evidence type="ECO:0000256" key="7">
    <source>
        <dbReference type="ARBA" id="ARBA00047899"/>
    </source>
</evidence>
<feature type="region of interest" description="Disordered" evidence="10">
    <location>
        <begin position="267"/>
        <end position="323"/>
    </location>
</feature>
<keyword evidence="4 9" id="KW-0547">Nucleotide-binding</keyword>
<dbReference type="Pfam" id="PF03793">
    <property type="entry name" value="PASTA"/>
    <property type="match status" value="3"/>
</dbReference>
<accession>A0ABW2PXP2</accession>
<dbReference type="GO" id="GO:0016301">
    <property type="term" value="F:kinase activity"/>
    <property type="evidence" value="ECO:0007669"/>
    <property type="project" value="UniProtKB-KW"/>
</dbReference>
<evidence type="ECO:0000256" key="8">
    <source>
        <dbReference type="ARBA" id="ARBA00048679"/>
    </source>
</evidence>
<dbReference type="PROSITE" id="PS50011">
    <property type="entry name" value="PROTEIN_KINASE_DOM"/>
    <property type="match status" value="1"/>
</dbReference>
<keyword evidence="11" id="KW-1133">Transmembrane helix</keyword>
<dbReference type="PROSITE" id="PS00107">
    <property type="entry name" value="PROTEIN_KINASE_ATP"/>
    <property type="match status" value="1"/>
</dbReference>
<feature type="domain" description="Protein kinase" evidence="12">
    <location>
        <begin position="10"/>
        <end position="270"/>
    </location>
</feature>
<feature type="compositionally biased region" description="Basic and acidic residues" evidence="10">
    <location>
        <begin position="590"/>
        <end position="609"/>
    </location>
</feature>
<gene>
    <name evidence="14" type="primary">pknB</name>
    <name evidence="14" type="ORF">ACFQRG_05860</name>
</gene>
<dbReference type="InterPro" id="IPR017441">
    <property type="entry name" value="Protein_kinase_ATP_BS"/>
</dbReference>
<proteinExistence type="predicted"/>
<feature type="region of interest" description="Disordered" evidence="10">
    <location>
        <begin position="566"/>
        <end position="623"/>
    </location>
</feature>
<keyword evidence="11" id="KW-0472">Membrane</keyword>
<comment type="catalytic activity">
    <reaction evidence="7">
        <text>L-threonyl-[protein] + ATP = O-phospho-L-threonyl-[protein] + ADP + H(+)</text>
        <dbReference type="Rhea" id="RHEA:46608"/>
        <dbReference type="Rhea" id="RHEA-COMP:11060"/>
        <dbReference type="Rhea" id="RHEA-COMP:11605"/>
        <dbReference type="ChEBI" id="CHEBI:15378"/>
        <dbReference type="ChEBI" id="CHEBI:30013"/>
        <dbReference type="ChEBI" id="CHEBI:30616"/>
        <dbReference type="ChEBI" id="CHEBI:61977"/>
        <dbReference type="ChEBI" id="CHEBI:456216"/>
        <dbReference type="EC" id="2.7.11.1"/>
    </reaction>
</comment>
<dbReference type="RefSeq" id="WP_380964678.1">
    <property type="nucleotide sequence ID" value="NZ_JBHTCO010000004.1"/>
</dbReference>
<keyword evidence="6 9" id="KW-0067">ATP-binding</keyword>
<evidence type="ECO:0000256" key="3">
    <source>
        <dbReference type="ARBA" id="ARBA00022679"/>
    </source>
</evidence>
<keyword evidence="15" id="KW-1185">Reference proteome</keyword>
<keyword evidence="3" id="KW-0808">Transferase</keyword>
<dbReference type="Pfam" id="PF00069">
    <property type="entry name" value="Pkinase"/>
    <property type="match status" value="1"/>
</dbReference>
<evidence type="ECO:0000256" key="11">
    <source>
        <dbReference type="SAM" id="Phobius"/>
    </source>
</evidence>
<dbReference type="PROSITE" id="PS00108">
    <property type="entry name" value="PROTEIN_KINASE_ST"/>
    <property type="match status" value="1"/>
</dbReference>
<dbReference type="SMART" id="SM00220">
    <property type="entry name" value="S_TKc"/>
    <property type="match status" value="1"/>
</dbReference>
<dbReference type="Gene3D" id="3.30.10.20">
    <property type="match status" value="3"/>
</dbReference>
<reference evidence="15" key="1">
    <citation type="journal article" date="2019" name="Int. J. Syst. Evol. Microbiol.">
        <title>The Global Catalogue of Microorganisms (GCM) 10K type strain sequencing project: providing services to taxonomists for standard genome sequencing and annotation.</title>
        <authorList>
            <consortium name="The Broad Institute Genomics Platform"/>
            <consortium name="The Broad Institute Genome Sequencing Center for Infectious Disease"/>
            <person name="Wu L."/>
            <person name="Ma J."/>
        </authorList>
    </citation>
    <scope>NUCLEOTIDE SEQUENCE [LARGE SCALE GENOMIC DNA]</scope>
    <source>
        <strain evidence="15">CGMCC 1.16305</strain>
    </source>
</reference>
<dbReference type="PANTHER" id="PTHR43289">
    <property type="entry name" value="MITOGEN-ACTIVATED PROTEIN KINASE KINASE KINASE 20-RELATED"/>
    <property type="match status" value="1"/>
</dbReference>
<dbReference type="CDD" id="cd06577">
    <property type="entry name" value="PASTA_pknB"/>
    <property type="match status" value="3"/>
</dbReference>
<feature type="compositionally biased region" description="Basic and acidic residues" evidence="10">
    <location>
        <begin position="525"/>
        <end position="540"/>
    </location>
</feature>
<dbReference type="Gene3D" id="3.30.200.20">
    <property type="entry name" value="Phosphorylase Kinase, domain 1"/>
    <property type="match status" value="1"/>
</dbReference>
<dbReference type="InterPro" id="IPR000719">
    <property type="entry name" value="Prot_kinase_dom"/>
</dbReference>
<keyword evidence="11" id="KW-0812">Transmembrane</keyword>
<keyword evidence="2" id="KW-0723">Serine/threonine-protein kinase</keyword>
<name>A0ABW2PXP2_9BACL</name>
<dbReference type="InterPro" id="IPR008271">
    <property type="entry name" value="Ser/Thr_kinase_AS"/>
</dbReference>
<evidence type="ECO:0000256" key="9">
    <source>
        <dbReference type="PROSITE-ProRule" id="PRU10141"/>
    </source>
</evidence>
<comment type="caution">
    <text evidence="14">The sequence shown here is derived from an EMBL/GenBank/DDBJ whole genome shotgun (WGS) entry which is preliminary data.</text>
</comment>
<feature type="domain" description="PASTA" evidence="13">
    <location>
        <begin position="494"/>
        <end position="561"/>
    </location>
</feature>
<sequence>MIGKRLSGRYEIISRLGDGGMAIVYKARDLILERLVAVKILRSEFSNDDDFIRRFHREAESVSSLSHPNIVSIYDIGEEDDCYFIVMEYVDGETLKDFIKQHSPIPIAEAVYILKQIALALEHAHDHGIVHRDIKPHNILIDEQGGVKVTDFGIAVAMNSATITFTNSIMGSAHYLSPEQAKGSKATIKSDIYALGIVMYELLTGRLPFPGTSPVTVALKHLNEQMPLPSEYRSDIPQSLENIVIKATAKSPEKRYENMPELYNDLSTALNPDRQNEPRLVLADEDEDDEEKTKIIPAIKPDNHEELNDAPAQDTANNNQAEPKKKKGKRILWIVIIAIILLIGAGVLAVTVMPNIFYVHDTTVPNVKGKTYDQAMDILKKHHLYIDRKDIPDNKVKKNHVIRENPKENSEVKEGSTVTLYISEGPKKISVGDYVGYEKSSVKQLLKDKKYKDIVWKKEASDTVSAGEVISQDPSPGAEVVAANTVLELTYSTGAPQVTVPDLQGMSKDDAETTLRNNQLQGQFKDGDYSDNVSKDHVLKQDPANGASADKNSTVTVYLSKGKQLKPQKVEKKITVPVDETAQADSITQDDEKNNSQNDDKNKQDDNNKNDQNGDDNKKQTPEPVHIQIYYTDANHDNDVFVDEKITKTKTYKLPLTIKPNDSAHYKVLVDGQVEKEETVNYDDSKE</sequence>
<dbReference type="PANTHER" id="PTHR43289:SF34">
    <property type="entry name" value="SERINE_THREONINE-PROTEIN KINASE YBDM-RELATED"/>
    <property type="match status" value="1"/>
</dbReference>
<dbReference type="Gene3D" id="1.10.510.10">
    <property type="entry name" value="Transferase(Phosphotransferase) domain 1"/>
    <property type="match status" value="1"/>
</dbReference>
<dbReference type="SMART" id="SM00740">
    <property type="entry name" value="PASTA"/>
    <property type="match status" value="3"/>
</dbReference>
<protein>
    <recommendedName>
        <fullName evidence="1">non-specific serine/threonine protein kinase</fullName>
        <ecNumber evidence="1">2.7.11.1</ecNumber>
    </recommendedName>
</protein>
<evidence type="ECO:0000256" key="1">
    <source>
        <dbReference type="ARBA" id="ARBA00012513"/>
    </source>
</evidence>
<evidence type="ECO:0000256" key="4">
    <source>
        <dbReference type="ARBA" id="ARBA00022741"/>
    </source>
</evidence>
<keyword evidence="5 14" id="KW-0418">Kinase</keyword>
<evidence type="ECO:0000313" key="15">
    <source>
        <dbReference type="Proteomes" id="UP001596505"/>
    </source>
</evidence>
<evidence type="ECO:0000256" key="2">
    <source>
        <dbReference type="ARBA" id="ARBA00022527"/>
    </source>
</evidence>
<dbReference type="SUPFAM" id="SSF56112">
    <property type="entry name" value="Protein kinase-like (PK-like)"/>
    <property type="match status" value="1"/>
</dbReference>
<evidence type="ECO:0000256" key="6">
    <source>
        <dbReference type="ARBA" id="ARBA00022840"/>
    </source>
</evidence>
<dbReference type="InterPro" id="IPR005543">
    <property type="entry name" value="PASTA_dom"/>
</dbReference>
<dbReference type="EC" id="2.7.11.1" evidence="1"/>
<dbReference type="NCBIfam" id="NF033483">
    <property type="entry name" value="PknB_PASTA_kin"/>
    <property type="match status" value="1"/>
</dbReference>
<feature type="region of interest" description="Disordered" evidence="10">
    <location>
        <begin position="516"/>
        <end position="551"/>
    </location>
</feature>
<evidence type="ECO:0000256" key="5">
    <source>
        <dbReference type="ARBA" id="ARBA00022777"/>
    </source>
</evidence>
<evidence type="ECO:0000259" key="12">
    <source>
        <dbReference type="PROSITE" id="PS50011"/>
    </source>
</evidence>
<comment type="catalytic activity">
    <reaction evidence="8">
        <text>L-seryl-[protein] + ATP = O-phospho-L-seryl-[protein] + ADP + H(+)</text>
        <dbReference type="Rhea" id="RHEA:17989"/>
        <dbReference type="Rhea" id="RHEA-COMP:9863"/>
        <dbReference type="Rhea" id="RHEA-COMP:11604"/>
        <dbReference type="ChEBI" id="CHEBI:15378"/>
        <dbReference type="ChEBI" id="CHEBI:29999"/>
        <dbReference type="ChEBI" id="CHEBI:30616"/>
        <dbReference type="ChEBI" id="CHEBI:83421"/>
        <dbReference type="ChEBI" id="CHEBI:456216"/>
        <dbReference type="EC" id="2.7.11.1"/>
    </reaction>
</comment>
<dbReference type="CDD" id="cd14014">
    <property type="entry name" value="STKc_PknB_like"/>
    <property type="match status" value="1"/>
</dbReference>
<dbReference type="Gene3D" id="2.60.40.2560">
    <property type="match status" value="1"/>
</dbReference>
<dbReference type="Proteomes" id="UP001596505">
    <property type="component" value="Unassembled WGS sequence"/>
</dbReference>
<evidence type="ECO:0000313" key="14">
    <source>
        <dbReference type="EMBL" id="MFC7392505.1"/>
    </source>
</evidence>
<dbReference type="PROSITE" id="PS51178">
    <property type="entry name" value="PASTA"/>
    <property type="match status" value="3"/>
</dbReference>
<dbReference type="InterPro" id="IPR011009">
    <property type="entry name" value="Kinase-like_dom_sf"/>
</dbReference>
<dbReference type="SUPFAM" id="SSF54184">
    <property type="entry name" value="Penicillin-binding protein 2x (pbp-2x), c-terminal domain"/>
    <property type="match status" value="1"/>
</dbReference>
<feature type="transmembrane region" description="Helical" evidence="11">
    <location>
        <begin position="331"/>
        <end position="358"/>
    </location>
</feature>